<evidence type="ECO:0000259" key="2">
    <source>
        <dbReference type="Pfam" id="PF09359"/>
    </source>
</evidence>
<dbReference type="Gene3D" id="3.20.100.30">
    <property type="entry name" value="VTC, catalytic tunnel domain"/>
    <property type="match status" value="1"/>
</dbReference>
<dbReference type="AlphaFoldDB" id="A0A2M8LTD5"/>
<accession>A0A2M8LTD5</accession>
<feature type="region of interest" description="Disordered" evidence="1">
    <location>
        <begin position="245"/>
        <end position="276"/>
    </location>
</feature>
<dbReference type="CDD" id="cd07750">
    <property type="entry name" value="PolyPPase_VTC_like"/>
    <property type="match status" value="1"/>
</dbReference>
<dbReference type="InterPro" id="IPR033469">
    <property type="entry name" value="CYTH-like_dom_sf"/>
</dbReference>
<feature type="domain" description="VTC" evidence="2">
    <location>
        <begin position="25"/>
        <end position="230"/>
    </location>
</feature>
<protein>
    <submittedName>
        <fullName evidence="3">Molecular chaperone</fullName>
    </submittedName>
</protein>
<dbReference type="InterPro" id="IPR018966">
    <property type="entry name" value="VTC_domain"/>
</dbReference>
<dbReference type="SUPFAM" id="SSF55154">
    <property type="entry name" value="CYTH-like phosphatases"/>
    <property type="match status" value="1"/>
</dbReference>
<organism evidence="3 4">
    <name type="scientific">Streptomyces carminius</name>
    <dbReference type="NCBI Taxonomy" id="2665496"/>
    <lineage>
        <taxon>Bacteria</taxon>
        <taxon>Bacillati</taxon>
        <taxon>Actinomycetota</taxon>
        <taxon>Actinomycetes</taxon>
        <taxon>Kitasatosporales</taxon>
        <taxon>Streptomycetaceae</taxon>
        <taxon>Streptomyces</taxon>
    </lineage>
</organism>
<comment type="caution">
    <text evidence="3">The sequence shown here is derived from an EMBL/GenBank/DDBJ whole genome shotgun (WGS) entry which is preliminary data.</text>
</comment>
<sequence length="290" mass="32996">MGAALEELRPIGLEELIACASLQTRVDRKYVLPADVAEELLGRLPSGTRVLDIDGDRSFAYRSLYFDTPELTSYLLTAHRRRRRFKIRTRLYEQSGDCWLEVKVRGNRGSTVKQRLPYEPRDWNTLGPGRDFVDEILAENRIAGSPLFDYVPTLTTRYHRTTLHLPDTNSRVTIDTGLTWVDGDREMCLPDTVIVETKTGSTASHVDRLLWRSRYRPSRISKYATGLAALRPHLPDGPWRRTLRRHFPPDLPRTAPDAGPRRAEVPVTGSPDVAPVCPPLQERLDAVMSR</sequence>
<dbReference type="Pfam" id="PF09359">
    <property type="entry name" value="VTC"/>
    <property type="match status" value="1"/>
</dbReference>
<evidence type="ECO:0000313" key="4">
    <source>
        <dbReference type="Proteomes" id="UP000230407"/>
    </source>
</evidence>
<gene>
    <name evidence="3" type="ORF">CUT44_26085</name>
</gene>
<proteinExistence type="predicted"/>
<evidence type="ECO:0000256" key="1">
    <source>
        <dbReference type="SAM" id="MobiDB-lite"/>
    </source>
</evidence>
<dbReference type="EMBL" id="PGGW01000067">
    <property type="protein sequence ID" value="PJE95222.1"/>
    <property type="molecule type" value="Genomic_DNA"/>
</dbReference>
<dbReference type="InterPro" id="IPR042267">
    <property type="entry name" value="VTC_sf"/>
</dbReference>
<keyword evidence="4" id="KW-1185">Reference proteome</keyword>
<dbReference type="Proteomes" id="UP000230407">
    <property type="component" value="Unassembled WGS sequence"/>
</dbReference>
<reference evidence="3 4" key="1">
    <citation type="submission" date="2017-11" db="EMBL/GenBank/DDBJ databases">
        <title>Streptomyces carmine sp. nov., a novel actinomycete isolated from Sophora alopecuroides in Xinjiang, China.</title>
        <authorList>
            <person name="Wang Y."/>
            <person name="Luo X."/>
            <person name="Wan C."/>
            <person name="Zhang L."/>
        </authorList>
    </citation>
    <scope>NUCLEOTIDE SEQUENCE [LARGE SCALE GENOMIC DNA]</scope>
    <source>
        <strain evidence="3 4">TRM SA0054</strain>
    </source>
</reference>
<evidence type="ECO:0000313" key="3">
    <source>
        <dbReference type="EMBL" id="PJE95222.1"/>
    </source>
</evidence>
<name>A0A2M8LTD5_9ACTN</name>
<dbReference type="GO" id="GO:0006799">
    <property type="term" value="P:polyphosphate biosynthetic process"/>
    <property type="evidence" value="ECO:0007669"/>
    <property type="project" value="UniProtKB-ARBA"/>
</dbReference>